<feature type="domain" description="6-phosphofructo-2-kinase" evidence="4">
    <location>
        <begin position="379"/>
        <end position="621"/>
    </location>
</feature>
<dbReference type="Proteomes" id="UP001152885">
    <property type="component" value="Unassembled WGS sequence"/>
</dbReference>
<dbReference type="SMART" id="SM00855">
    <property type="entry name" value="PGAM"/>
    <property type="match status" value="1"/>
</dbReference>
<evidence type="ECO:0000259" key="4">
    <source>
        <dbReference type="Pfam" id="PF01591"/>
    </source>
</evidence>
<feature type="compositionally biased region" description="Basic residues" evidence="3">
    <location>
        <begin position="153"/>
        <end position="162"/>
    </location>
</feature>
<dbReference type="AlphaFoldDB" id="A0A9W4XC78"/>
<feature type="region of interest" description="Disordered" evidence="3">
    <location>
        <begin position="1"/>
        <end position="162"/>
    </location>
</feature>
<keyword evidence="6" id="KW-1185">Reference proteome</keyword>
<dbReference type="Gene3D" id="3.40.50.1240">
    <property type="entry name" value="Phosphoglycerate mutase-like"/>
    <property type="match status" value="1"/>
</dbReference>
<feature type="compositionally biased region" description="Basic and acidic residues" evidence="3">
    <location>
        <begin position="448"/>
        <end position="458"/>
    </location>
</feature>
<feature type="region of interest" description="Disordered" evidence="3">
    <location>
        <begin position="350"/>
        <end position="377"/>
    </location>
</feature>
<feature type="compositionally biased region" description="Acidic residues" evidence="3">
    <location>
        <begin position="218"/>
        <end position="233"/>
    </location>
</feature>
<dbReference type="EMBL" id="CANTUO010000001">
    <property type="protein sequence ID" value="CAI5756920.1"/>
    <property type="molecule type" value="Genomic_DNA"/>
</dbReference>
<accession>A0A9W4XC78</accession>
<evidence type="ECO:0000313" key="5">
    <source>
        <dbReference type="EMBL" id="CAI5756920.1"/>
    </source>
</evidence>
<feature type="region of interest" description="Disordered" evidence="3">
    <location>
        <begin position="887"/>
        <end position="911"/>
    </location>
</feature>
<dbReference type="GO" id="GO:0005829">
    <property type="term" value="C:cytosol"/>
    <property type="evidence" value="ECO:0007669"/>
    <property type="project" value="TreeGrafter"/>
</dbReference>
<dbReference type="CDD" id="cd07067">
    <property type="entry name" value="HP_PGM_like"/>
    <property type="match status" value="1"/>
</dbReference>
<feature type="region of interest" description="Disordered" evidence="3">
    <location>
        <begin position="427"/>
        <end position="458"/>
    </location>
</feature>
<evidence type="ECO:0000256" key="3">
    <source>
        <dbReference type="SAM" id="MobiDB-lite"/>
    </source>
</evidence>
<dbReference type="FunFam" id="3.40.50.300:FF:001101">
    <property type="entry name" value="6-phosphofructo-2-kinase 1"/>
    <property type="match status" value="1"/>
</dbReference>
<dbReference type="PANTHER" id="PTHR10606">
    <property type="entry name" value="6-PHOSPHOFRUCTO-2-KINASE/FRUCTOSE-2,6-BISPHOSPHATASE"/>
    <property type="match status" value="1"/>
</dbReference>
<dbReference type="InterPro" id="IPR013079">
    <property type="entry name" value="6Phosfructo_kin"/>
</dbReference>
<gene>
    <name evidence="5" type="ORF">CANVERA_P1437</name>
</gene>
<dbReference type="GO" id="GO:0003873">
    <property type="term" value="F:6-phosphofructo-2-kinase activity"/>
    <property type="evidence" value="ECO:0007669"/>
    <property type="project" value="InterPro"/>
</dbReference>
<dbReference type="SUPFAM" id="SSF53254">
    <property type="entry name" value="Phosphoglycerate mutase-like"/>
    <property type="match status" value="1"/>
</dbReference>
<dbReference type="InterPro" id="IPR013078">
    <property type="entry name" value="His_Pase_superF_clade-1"/>
</dbReference>
<dbReference type="PANTHER" id="PTHR10606:SF32">
    <property type="entry name" value="6-PHOSPHOFRUCTO-2-KINASE 1"/>
    <property type="match status" value="1"/>
</dbReference>
<feature type="compositionally biased region" description="Acidic residues" evidence="3">
    <location>
        <begin position="95"/>
        <end position="110"/>
    </location>
</feature>
<dbReference type="PROSITE" id="PS00175">
    <property type="entry name" value="PG_MUTASE"/>
    <property type="match status" value="1"/>
</dbReference>
<dbReference type="OrthoDB" id="267323at2759"/>
<dbReference type="InterPro" id="IPR029033">
    <property type="entry name" value="His_PPase_superfam"/>
</dbReference>
<feature type="region of interest" description="Disordered" evidence="3">
    <location>
        <begin position="929"/>
        <end position="948"/>
    </location>
</feature>
<proteinExistence type="predicted"/>
<dbReference type="GO" id="GO:0006003">
    <property type="term" value="P:fructose 2,6-bisphosphate metabolic process"/>
    <property type="evidence" value="ECO:0007669"/>
    <property type="project" value="InterPro"/>
</dbReference>
<feature type="compositionally biased region" description="Polar residues" evidence="3">
    <location>
        <begin position="358"/>
        <end position="373"/>
    </location>
</feature>
<feature type="compositionally biased region" description="Polar residues" evidence="3">
    <location>
        <begin position="121"/>
        <end position="149"/>
    </location>
</feature>
<feature type="compositionally biased region" description="Polar residues" evidence="3">
    <location>
        <begin position="60"/>
        <end position="79"/>
    </location>
</feature>
<dbReference type="InterPro" id="IPR001345">
    <property type="entry name" value="PG/BPGM_mutase_AS"/>
</dbReference>
<comment type="caution">
    <text evidence="5">The sequence shown here is derived from an EMBL/GenBank/DDBJ whole genome shotgun (WGS) entry which is preliminary data.</text>
</comment>
<feature type="compositionally biased region" description="Polar residues" evidence="3">
    <location>
        <begin position="1"/>
        <end position="16"/>
    </location>
</feature>
<name>A0A9W4XC78_9ASCO</name>
<protein>
    <recommendedName>
        <fullName evidence="4">6-phosphofructo-2-kinase domain-containing protein</fullName>
    </recommendedName>
</protein>
<dbReference type="Pfam" id="PF00300">
    <property type="entry name" value="His_Phos_1"/>
    <property type="match status" value="1"/>
</dbReference>
<keyword evidence="2" id="KW-0067">ATP-binding</keyword>
<dbReference type="Gene3D" id="3.40.50.300">
    <property type="entry name" value="P-loop containing nucleotide triphosphate hydrolases"/>
    <property type="match status" value="1"/>
</dbReference>
<dbReference type="InterPro" id="IPR027417">
    <property type="entry name" value="P-loop_NTPase"/>
</dbReference>
<evidence type="ECO:0000256" key="1">
    <source>
        <dbReference type="ARBA" id="ARBA00022741"/>
    </source>
</evidence>
<feature type="compositionally biased region" description="Basic and acidic residues" evidence="3">
    <location>
        <begin position="251"/>
        <end position="261"/>
    </location>
</feature>
<sequence>MNSGSASPENYYNNNQQHHESIRNIIASNFKDSSTSTSTPMNRKKSNSISNGVLAHSHSKANNSKKVSFSNYDSMNSSDVYGDDESDDSERSYSSEEEDDDDEEEEELAKDDDTKVVLRQPNFQKHLQQQRQSPGLAHFTTSVTPSPASLSPKKFRKKTIRKPMRKYQGGAKLAISKSLDSQLLETTDSNNSIISILPEFNKRPLTDTPIVGSPSNYTEEDEEEQQIIEEEEEPLQKNISHLNLSDMGEEKDDKSNSKLAERRNSAAMVGASMLDNKRPSLHQAYTSPIKPTIVVDDLKSGSISPMTLDKNAIHMNSEIKSHLLKDVPKEMKEQFEKTPSLEKLKNLLMTKPPPSARKTYTLNIPGQTSSKTSPDGKIASVDVGSKLVIVMVGLPARGKSYITNKLTRYLNWLQHDCRVFNVGNTRRKDKLNAGPEKNPLPDSQTPEKSPKVPSKEHDAAFFNPENQASTLLREKWAMDTLDQLLDYVINGSGSVGIFDATNSTKARRKRVLKRIQERSNGELKVLYLESICSDPSIIEANIRLKLSGPDYKNMDPELALKDFVGRLLNYEKAYETIDEEEEKIPGFQYVKMIDVGKKVVSYNIQGFLSSQTVYFLLNFNLAERQIWITRHGESKDNLSGRIGGDAHLTKRGQKFAKSLCKFMNFQRQEFRKQQLESFSTRLELKYNSIFNENDVATLDSIPTEPNFCVWTSMLIRAIETGKYFNDQLYSIKQMRMLNELGGGKFEGMTYDEIQQKYPKEFQSRLENKLSYRYPGVGGESYLDVLTRLRPLITEIERTTDHVLIISHRVVLRILLAYYLNLDKSNIGELDVPLHTLYCLESKPYGTDYTMYEYDEKSDWFNKVQPDHQKNIKEVGVVFKERKYSVVPTAPPSQKQRKSMHHETKEEDDDFSLRRSLSFGYSYLPNNQPTLSITDDSITKNLQNKRKPT</sequence>
<dbReference type="PRINTS" id="PR00991">
    <property type="entry name" value="6PFRUCTKNASE"/>
</dbReference>
<dbReference type="GO" id="GO:0005524">
    <property type="term" value="F:ATP binding"/>
    <property type="evidence" value="ECO:0007669"/>
    <property type="project" value="UniProtKB-KW"/>
</dbReference>
<keyword evidence="1" id="KW-0547">Nucleotide-binding</keyword>
<dbReference type="InterPro" id="IPR003094">
    <property type="entry name" value="6Pfruct_kin"/>
</dbReference>
<organism evidence="5 6">
    <name type="scientific">Candida verbasci</name>
    <dbReference type="NCBI Taxonomy" id="1227364"/>
    <lineage>
        <taxon>Eukaryota</taxon>
        <taxon>Fungi</taxon>
        <taxon>Dikarya</taxon>
        <taxon>Ascomycota</taxon>
        <taxon>Saccharomycotina</taxon>
        <taxon>Pichiomycetes</taxon>
        <taxon>Debaryomycetaceae</taxon>
        <taxon>Candida/Lodderomyces clade</taxon>
        <taxon>Candida</taxon>
    </lineage>
</organism>
<feature type="compositionally biased region" description="Polar residues" evidence="3">
    <location>
        <begin position="929"/>
        <end position="941"/>
    </location>
</feature>
<feature type="region of interest" description="Disordered" evidence="3">
    <location>
        <begin position="205"/>
        <end position="261"/>
    </location>
</feature>
<dbReference type="GO" id="GO:0006000">
    <property type="term" value="P:fructose metabolic process"/>
    <property type="evidence" value="ECO:0007669"/>
    <property type="project" value="InterPro"/>
</dbReference>
<dbReference type="Pfam" id="PF01591">
    <property type="entry name" value="6PF2K"/>
    <property type="match status" value="1"/>
</dbReference>
<dbReference type="SUPFAM" id="SSF52540">
    <property type="entry name" value="P-loop containing nucleoside triphosphate hydrolases"/>
    <property type="match status" value="1"/>
</dbReference>
<feature type="compositionally biased region" description="Polar residues" evidence="3">
    <location>
        <begin position="26"/>
        <end position="51"/>
    </location>
</feature>
<reference evidence="5" key="1">
    <citation type="submission" date="2022-12" db="EMBL/GenBank/DDBJ databases">
        <authorList>
            <person name="Brejova B."/>
        </authorList>
    </citation>
    <scope>NUCLEOTIDE SEQUENCE</scope>
</reference>
<evidence type="ECO:0000313" key="6">
    <source>
        <dbReference type="Proteomes" id="UP001152885"/>
    </source>
</evidence>
<evidence type="ECO:0000256" key="2">
    <source>
        <dbReference type="ARBA" id="ARBA00022840"/>
    </source>
</evidence>